<dbReference type="Pfam" id="PF12704">
    <property type="entry name" value="MacB_PCD"/>
    <property type="match status" value="1"/>
</dbReference>
<keyword evidence="4 6" id="KW-1133">Transmembrane helix</keyword>
<dbReference type="EMBL" id="FUYR01000001">
    <property type="protein sequence ID" value="SKB48643.1"/>
    <property type="molecule type" value="Genomic_DNA"/>
</dbReference>
<name>A0A1T5BP40_9SPHI</name>
<evidence type="ECO:0000256" key="1">
    <source>
        <dbReference type="ARBA" id="ARBA00004651"/>
    </source>
</evidence>
<dbReference type="PANTHER" id="PTHR30572">
    <property type="entry name" value="MEMBRANE COMPONENT OF TRANSPORTER-RELATED"/>
    <property type="match status" value="1"/>
</dbReference>
<evidence type="ECO:0000256" key="4">
    <source>
        <dbReference type="ARBA" id="ARBA00022989"/>
    </source>
</evidence>
<feature type="domain" description="ABC3 transporter permease C-terminal" evidence="7">
    <location>
        <begin position="294"/>
        <end position="410"/>
    </location>
</feature>
<feature type="transmembrane region" description="Helical" evidence="6">
    <location>
        <begin position="21"/>
        <end position="42"/>
    </location>
</feature>
<sequence length="814" mass="90867">MIKNYLKTAWRNLFSNKLYTLLNIAGLTFGITCFLLIGLYVFDELTFDQQHSKAKQIYRVVQHINTKGEASIIGSASHTLAEQSRSSIAEIENTTKIRFIGRDNLVNPQNPVNNQETIAMADERFLQVFDFPLLYGNKDAALKEPNSIVVDEELAKKLFNSTDVLGNTLVFNFLQEPLKITGVLKKLPANSSLRFNLLLSDATIKNEGPVDWLRNDYNVFTVLEEDTDASLVGTKLTKLVLDKIQPELGTSFSFSLQPLSDLHLKSSEIRDGARNSNVDPMPRGSLLYIKIFSFIAFFVLLIGGINYMNLTTARASNRLKEIGVRKVAGAMQGHLIRQFLIESLMLTFISFALAVIVLNLALPAFNTFTSKELSLGFSTDFKIWLYALAFTALTGILAGTYPAFLLARFKPVSLMKGLNLHSNKDVSLRKVLVVFQFTISTVMIFATIILYQQVQFLNQTNLGFDKDLLVVIDVNSGKARSNFEMVKNEMMKIPSVKSVSVSSRVPGEWKTFMNVKIKPRGSSDDHRIAFFVGADKDFTKTFGVHLLDGRTFDTVNDSASVILNETAAKMLGITRADEQLVEIPSAASGGLSYQAISDSNLPFEAKVIGIVKDFHFQSLRDKIEPLVLAYNQNPVQPIDYFTAKISSSDVKGSLSKLKEVMLNNDQQDPFEYNFLDDQIAKFYIEDHRRQTMIIWAALSSVFIACLGLFGLATFSAMQRVKEIGIRKVLGADVLGLAALLSKDFLKLVLIAICIGFPLAWWGANKWLQEYAYHIDVEWWMFAAAGFLAILTALLTTSFQAIKAALSSPVRNLRS</sequence>
<reference evidence="10" key="1">
    <citation type="submission" date="2017-02" db="EMBL/GenBank/DDBJ databases">
        <authorList>
            <person name="Varghese N."/>
            <person name="Submissions S."/>
        </authorList>
    </citation>
    <scope>NUCLEOTIDE SEQUENCE [LARGE SCALE GENOMIC DNA]</scope>
    <source>
        <strain evidence="10">DSM 22385</strain>
    </source>
</reference>
<feature type="transmembrane region" description="Helical" evidence="6">
    <location>
        <begin position="692"/>
        <end position="717"/>
    </location>
</feature>
<accession>A0A1T5BP40</accession>
<evidence type="ECO:0000256" key="2">
    <source>
        <dbReference type="ARBA" id="ARBA00022475"/>
    </source>
</evidence>
<evidence type="ECO:0000256" key="3">
    <source>
        <dbReference type="ARBA" id="ARBA00022692"/>
    </source>
</evidence>
<dbReference type="RefSeq" id="WP_079702075.1">
    <property type="nucleotide sequence ID" value="NZ_FUYR01000001.1"/>
</dbReference>
<keyword evidence="5 6" id="KW-0472">Membrane</keyword>
<feature type="transmembrane region" description="Helical" evidence="6">
    <location>
        <begin position="778"/>
        <end position="801"/>
    </location>
</feature>
<feature type="transmembrane region" description="Helical" evidence="6">
    <location>
        <begin position="744"/>
        <end position="763"/>
    </location>
</feature>
<evidence type="ECO:0000259" key="7">
    <source>
        <dbReference type="Pfam" id="PF02687"/>
    </source>
</evidence>
<dbReference type="OrthoDB" id="1451596at2"/>
<evidence type="ECO:0000256" key="5">
    <source>
        <dbReference type="ARBA" id="ARBA00023136"/>
    </source>
</evidence>
<evidence type="ECO:0000313" key="9">
    <source>
        <dbReference type="EMBL" id="SKB48643.1"/>
    </source>
</evidence>
<feature type="domain" description="ABC3 transporter permease C-terminal" evidence="7">
    <location>
        <begin position="697"/>
        <end position="804"/>
    </location>
</feature>
<feature type="transmembrane region" description="Helical" evidence="6">
    <location>
        <begin position="287"/>
        <end position="310"/>
    </location>
</feature>
<dbReference type="InterPro" id="IPR003838">
    <property type="entry name" value="ABC3_permease_C"/>
</dbReference>
<keyword evidence="3 6" id="KW-0812">Transmembrane</keyword>
<dbReference type="InterPro" id="IPR050250">
    <property type="entry name" value="Macrolide_Exporter_MacB"/>
</dbReference>
<evidence type="ECO:0000313" key="10">
    <source>
        <dbReference type="Proteomes" id="UP000189981"/>
    </source>
</evidence>
<organism evidence="9 10">
    <name type="scientific">Daejeonella lutea</name>
    <dbReference type="NCBI Taxonomy" id="572036"/>
    <lineage>
        <taxon>Bacteria</taxon>
        <taxon>Pseudomonadati</taxon>
        <taxon>Bacteroidota</taxon>
        <taxon>Sphingobacteriia</taxon>
        <taxon>Sphingobacteriales</taxon>
        <taxon>Sphingobacteriaceae</taxon>
        <taxon>Daejeonella</taxon>
    </lineage>
</organism>
<feature type="transmembrane region" description="Helical" evidence="6">
    <location>
        <begin position="428"/>
        <end position="451"/>
    </location>
</feature>
<keyword evidence="10" id="KW-1185">Reference proteome</keyword>
<proteinExistence type="predicted"/>
<dbReference type="Pfam" id="PF02687">
    <property type="entry name" value="FtsX"/>
    <property type="match status" value="2"/>
</dbReference>
<keyword evidence="2" id="KW-1003">Cell membrane</keyword>
<gene>
    <name evidence="9" type="ORF">SAMN05661099_1622</name>
</gene>
<dbReference type="PANTHER" id="PTHR30572:SF18">
    <property type="entry name" value="ABC-TYPE MACROLIDE FAMILY EXPORT SYSTEM PERMEASE COMPONENT 2"/>
    <property type="match status" value="1"/>
</dbReference>
<dbReference type="InterPro" id="IPR025857">
    <property type="entry name" value="MacB_PCD"/>
</dbReference>
<comment type="subcellular location">
    <subcellularLocation>
        <location evidence="1">Cell membrane</location>
        <topology evidence="1">Multi-pass membrane protein</topology>
    </subcellularLocation>
</comment>
<dbReference type="GO" id="GO:0005886">
    <property type="term" value="C:plasma membrane"/>
    <property type="evidence" value="ECO:0007669"/>
    <property type="project" value="UniProtKB-SubCell"/>
</dbReference>
<feature type="transmembrane region" description="Helical" evidence="6">
    <location>
        <begin position="383"/>
        <end position="407"/>
    </location>
</feature>
<feature type="transmembrane region" description="Helical" evidence="6">
    <location>
        <begin position="339"/>
        <end position="363"/>
    </location>
</feature>
<dbReference type="Proteomes" id="UP000189981">
    <property type="component" value="Unassembled WGS sequence"/>
</dbReference>
<protein>
    <submittedName>
        <fullName evidence="9">Putative ABC transport system permease protein</fullName>
    </submittedName>
</protein>
<dbReference type="GO" id="GO:0022857">
    <property type="term" value="F:transmembrane transporter activity"/>
    <property type="evidence" value="ECO:0007669"/>
    <property type="project" value="TreeGrafter"/>
</dbReference>
<feature type="domain" description="MacB-like periplasmic core" evidence="8">
    <location>
        <begin position="20"/>
        <end position="235"/>
    </location>
</feature>
<evidence type="ECO:0000256" key="6">
    <source>
        <dbReference type="SAM" id="Phobius"/>
    </source>
</evidence>
<dbReference type="STRING" id="572036.SAMN05661099_1622"/>
<evidence type="ECO:0000259" key="8">
    <source>
        <dbReference type="Pfam" id="PF12704"/>
    </source>
</evidence>
<dbReference type="AlphaFoldDB" id="A0A1T5BP40"/>